<dbReference type="GO" id="GO:0008610">
    <property type="term" value="P:lipid biosynthetic process"/>
    <property type="evidence" value="ECO:0007669"/>
    <property type="project" value="TreeGrafter"/>
</dbReference>
<feature type="non-terminal residue" evidence="3">
    <location>
        <position position="1"/>
    </location>
</feature>
<dbReference type="Pfam" id="PF00975">
    <property type="entry name" value="Thioesterase"/>
    <property type="match status" value="1"/>
</dbReference>
<comment type="caution">
    <text evidence="3">The sequence shown here is derived from an EMBL/GenBank/DDBJ whole genome shotgun (WGS) entry which is preliminary data.</text>
</comment>
<evidence type="ECO:0000313" key="3">
    <source>
        <dbReference type="EMBL" id="ETJ33695.1"/>
    </source>
</evidence>
<accession>W1XW64</accession>
<gene>
    <name evidence="3" type="ORF">Q604_UNBC11859G0001</name>
</gene>
<evidence type="ECO:0000256" key="1">
    <source>
        <dbReference type="ARBA" id="ARBA00007169"/>
    </source>
</evidence>
<dbReference type="SUPFAM" id="SSF53474">
    <property type="entry name" value="alpha/beta-Hydrolases"/>
    <property type="match status" value="1"/>
</dbReference>
<evidence type="ECO:0000259" key="2">
    <source>
        <dbReference type="Pfam" id="PF00975"/>
    </source>
</evidence>
<proteinExistence type="inferred from homology"/>
<reference evidence="3" key="1">
    <citation type="submission" date="2013-12" db="EMBL/GenBank/DDBJ databases">
        <title>A Varibaculum cambriense genome reconstructed from a premature infant gut community with otherwise low bacterial novelty that shifts toward anaerobic metabolism during the third week of life.</title>
        <authorList>
            <person name="Brown C.T."/>
            <person name="Sharon I."/>
            <person name="Thomas B.C."/>
            <person name="Castelle C.J."/>
            <person name="Morowitz M.J."/>
            <person name="Banfield J.F."/>
        </authorList>
    </citation>
    <scope>NUCLEOTIDE SEQUENCE</scope>
</reference>
<dbReference type="PANTHER" id="PTHR11487:SF0">
    <property type="entry name" value="S-ACYL FATTY ACID SYNTHASE THIOESTERASE, MEDIUM CHAIN"/>
    <property type="match status" value="1"/>
</dbReference>
<dbReference type="InterPro" id="IPR029058">
    <property type="entry name" value="AB_hydrolase_fold"/>
</dbReference>
<dbReference type="PANTHER" id="PTHR11487">
    <property type="entry name" value="THIOESTERASE"/>
    <property type="match status" value="1"/>
</dbReference>
<protein>
    <submittedName>
        <fullName evidence="3">YbtT protein</fullName>
    </submittedName>
</protein>
<dbReference type="Gene3D" id="3.40.50.1820">
    <property type="entry name" value="alpha/beta hydrolase"/>
    <property type="match status" value="1"/>
</dbReference>
<comment type="similarity">
    <text evidence="1">Belongs to the thioesterase family.</text>
</comment>
<feature type="non-terminal residue" evidence="3">
    <location>
        <position position="87"/>
    </location>
</feature>
<organism evidence="3">
    <name type="scientific">human gut metagenome</name>
    <dbReference type="NCBI Taxonomy" id="408170"/>
    <lineage>
        <taxon>unclassified sequences</taxon>
        <taxon>metagenomes</taxon>
        <taxon>organismal metagenomes</taxon>
    </lineage>
</organism>
<dbReference type="EMBL" id="AZMM01011859">
    <property type="protein sequence ID" value="ETJ33695.1"/>
    <property type="molecule type" value="Genomic_DNA"/>
</dbReference>
<dbReference type="AlphaFoldDB" id="W1XW64"/>
<feature type="domain" description="Thioesterase" evidence="2">
    <location>
        <begin position="2"/>
        <end position="85"/>
    </location>
</feature>
<dbReference type="InterPro" id="IPR012223">
    <property type="entry name" value="TEII"/>
</dbReference>
<sequence length="87" mass="9891">DDADFIAELIDIGGCSPELRENQELMSLFLPLLRADFYATESYHYDSPDVCPPLRTPALLLCGSHDREASWQQVDAWRQWLSHVTGP</sequence>
<name>W1XW64_9ZZZZ</name>
<dbReference type="InterPro" id="IPR001031">
    <property type="entry name" value="Thioesterase"/>
</dbReference>